<evidence type="ECO:0000313" key="4">
    <source>
        <dbReference type="EMBL" id="MDO6416907.1"/>
    </source>
</evidence>
<dbReference type="EMBL" id="JAUOTP010000013">
    <property type="protein sequence ID" value="MDO6416907.1"/>
    <property type="molecule type" value="Genomic_DNA"/>
</dbReference>
<comment type="similarity">
    <text evidence="1">Belongs to the ATP12 family.</text>
</comment>
<dbReference type="Gene3D" id="1.10.3580.10">
    <property type="entry name" value="ATP12 ATPase"/>
    <property type="match status" value="1"/>
</dbReference>
<organism evidence="4 5">
    <name type="scientific">Sphingomonas natans</name>
    <dbReference type="NCBI Taxonomy" id="3063330"/>
    <lineage>
        <taxon>Bacteria</taxon>
        <taxon>Pseudomonadati</taxon>
        <taxon>Pseudomonadota</taxon>
        <taxon>Alphaproteobacteria</taxon>
        <taxon>Sphingomonadales</taxon>
        <taxon>Sphingomonadaceae</taxon>
        <taxon>Sphingomonas</taxon>
    </lineage>
</organism>
<keyword evidence="2" id="KW-0809">Transit peptide</keyword>
<keyword evidence="5" id="KW-1185">Reference proteome</keyword>
<reference evidence="4" key="1">
    <citation type="submission" date="2023-07" db="EMBL/GenBank/DDBJ databases">
        <authorList>
            <person name="Kim M."/>
        </authorList>
    </citation>
    <scope>NUCLEOTIDE SEQUENCE</scope>
    <source>
        <strain evidence="4">BIUV-7</strain>
    </source>
</reference>
<dbReference type="PANTHER" id="PTHR21013">
    <property type="entry name" value="ATP SYNTHASE MITOCHONDRIAL F1 COMPLEX ASSEMBLY FACTOR 2/ATP12 PROTEIN, MITOCHONDRIAL PRECURSOR"/>
    <property type="match status" value="1"/>
</dbReference>
<keyword evidence="3" id="KW-0143">Chaperone</keyword>
<evidence type="ECO:0000256" key="1">
    <source>
        <dbReference type="ARBA" id="ARBA00008231"/>
    </source>
</evidence>
<proteinExistence type="inferred from homology"/>
<protein>
    <submittedName>
        <fullName evidence="4">ATP12 family protein</fullName>
    </submittedName>
</protein>
<accession>A0ABT8YFQ9</accession>
<dbReference type="InterPro" id="IPR042272">
    <property type="entry name" value="ATP12_ATP_synth-F1-assembly_N"/>
</dbReference>
<dbReference type="PANTHER" id="PTHR21013:SF10">
    <property type="entry name" value="ATP SYNTHASE MITOCHONDRIAL F1 COMPLEX ASSEMBLY FACTOR 2"/>
    <property type="match status" value="1"/>
</dbReference>
<evidence type="ECO:0000256" key="3">
    <source>
        <dbReference type="ARBA" id="ARBA00023186"/>
    </source>
</evidence>
<sequence>MKRFYTDVTIEDGAIRLDGRIVKTPDRAALSVPYPALATAIAAEWRAQGDVLDPRSMPMTGLANAAIDRVAPDPPAFVATLAGYAETDLLCYRALTPPELLIEEKAAWDPLLDWARARYDVHFEIVAGIVHCPQPPATVARLREALTVRSPFALAAMAPLITISGSLVTALAIAEGAIDGEPAFEATHLDEIWQARRWGEDALATQTRDARRRDFTAAARFLQLLD</sequence>
<dbReference type="Pfam" id="PF07542">
    <property type="entry name" value="ATP12"/>
    <property type="match status" value="1"/>
</dbReference>
<dbReference type="Gene3D" id="3.30.2180.10">
    <property type="entry name" value="ATP12-like"/>
    <property type="match status" value="1"/>
</dbReference>
<dbReference type="InterPro" id="IPR011419">
    <property type="entry name" value="ATP12_ATP_synth-F1-assembly"/>
</dbReference>
<dbReference type="InterPro" id="IPR023335">
    <property type="entry name" value="ATP12_ortho_dom_sf"/>
</dbReference>
<dbReference type="Proteomes" id="UP001169764">
    <property type="component" value="Unassembled WGS sequence"/>
</dbReference>
<name>A0ABT8YFQ9_9SPHN</name>
<evidence type="ECO:0000256" key="2">
    <source>
        <dbReference type="ARBA" id="ARBA00022946"/>
    </source>
</evidence>
<dbReference type="RefSeq" id="WP_303546847.1">
    <property type="nucleotide sequence ID" value="NZ_JAUOTP010000013.1"/>
</dbReference>
<comment type="caution">
    <text evidence="4">The sequence shown here is derived from an EMBL/GenBank/DDBJ whole genome shotgun (WGS) entry which is preliminary data.</text>
</comment>
<gene>
    <name evidence="4" type="ORF">Q4F19_21160</name>
</gene>
<dbReference type="SUPFAM" id="SSF160909">
    <property type="entry name" value="ATP12-like"/>
    <property type="match status" value="1"/>
</dbReference>
<evidence type="ECO:0000313" key="5">
    <source>
        <dbReference type="Proteomes" id="UP001169764"/>
    </source>
</evidence>